<keyword evidence="7" id="KW-1185">Reference proteome</keyword>
<dbReference type="EMBL" id="JBHTKK010000001">
    <property type="protein sequence ID" value="MFD1064415.1"/>
    <property type="molecule type" value="Genomic_DNA"/>
</dbReference>
<comment type="similarity">
    <text evidence="1 5">Belongs to the metallo-dependent hydrolases superfamily. CpsB/CapC family.</text>
</comment>
<dbReference type="PIRSF" id="PIRSF016557">
    <property type="entry name" value="Caps_synth_CpsB"/>
    <property type="match status" value="1"/>
</dbReference>
<comment type="caution">
    <text evidence="6">The sequence shown here is derived from an EMBL/GenBank/DDBJ whole genome shotgun (WGS) entry which is preliminary data.</text>
</comment>
<evidence type="ECO:0000256" key="2">
    <source>
        <dbReference type="ARBA" id="ARBA00022801"/>
    </source>
</evidence>
<dbReference type="RefSeq" id="WP_379589814.1">
    <property type="nucleotide sequence ID" value="NZ_JBHTKK010000001.1"/>
</dbReference>
<dbReference type="SUPFAM" id="SSF89550">
    <property type="entry name" value="PHP domain-like"/>
    <property type="match status" value="1"/>
</dbReference>
<name>A0ABW3ND01_9BACI</name>
<dbReference type="Gene3D" id="3.20.20.140">
    <property type="entry name" value="Metal-dependent hydrolases"/>
    <property type="match status" value="1"/>
</dbReference>
<evidence type="ECO:0000256" key="5">
    <source>
        <dbReference type="PIRNR" id="PIRNR016557"/>
    </source>
</evidence>
<keyword evidence="2 5" id="KW-0378">Hydrolase</keyword>
<evidence type="ECO:0000256" key="3">
    <source>
        <dbReference type="ARBA" id="ARBA00022912"/>
    </source>
</evidence>
<evidence type="ECO:0000313" key="7">
    <source>
        <dbReference type="Proteomes" id="UP001597041"/>
    </source>
</evidence>
<dbReference type="EC" id="3.1.3.48" evidence="5"/>
<dbReference type="InterPro" id="IPR016667">
    <property type="entry name" value="Caps_polysacc_synth_CpsB/CapC"/>
</dbReference>
<dbReference type="PANTHER" id="PTHR39181">
    <property type="entry name" value="TYROSINE-PROTEIN PHOSPHATASE YWQE"/>
    <property type="match status" value="1"/>
</dbReference>
<organism evidence="6 7">
    <name type="scientific">Oceanobacillus locisalsi</name>
    <dbReference type="NCBI Taxonomy" id="546107"/>
    <lineage>
        <taxon>Bacteria</taxon>
        <taxon>Bacillati</taxon>
        <taxon>Bacillota</taxon>
        <taxon>Bacilli</taxon>
        <taxon>Bacillales</taxon>
        <taxon>Bacillaceae</taxon>
        <taxon>Oceanobacillus</taxon>
    </lineage>
</organism>
<gene>
    <name evidence="6" type="ORF">ACFQ19_00115</name>
</gene>
<evidence type="ECO:0000313" key="6">
    <source>
        <dbReference type="EMBL" id="MFD1064415.1"/>
    </source>
</evidence>
<sequence length="254" mass="28927">MIDIHTHILPGIDDGAKNEEDSIAMAKQAVEQGIHTVIATPHHYNGAYFNDKSSILRNVSILNELFQNEGIPLEVLPGQETRIYGELLDGLDNDDMLPLNETKFLFIEFPSSSVPQYAKQMLFDIQMKEITPIIVHPERNLELLENPQLLYDFVKNGALTQVTAASLIGKFGKDIKKYAEQLIECNQTHFIASDAHNIKSRRFVMDEAFEAVKKKYGTDFVYLFQENSQLLVNNKNVNRMKPSLPKKKKFLGLF</sequence>
<keyword evidence="3 5" id="KW-0904">Protein phosphatase</keyword>
<evidence type="ECO:0000256" key="4">
    <source>
        <dbReference type="ARBA" id="ARBA00051722"/>
    </source>
</evidence>
<comment type="catalytic activity">
    <reaction evidence="4 5">
        <text>O-phospho-L-tyrosyl-[protein] + H2O = L-tyrosyl-[protein] + phosphate</text>
        <dbReference type="Rhea" id="RHEA:10684"/>
        <dbReference type="Rhea" id="RHEA-COMP:10136"/>
        <dbReference type="Rhea" id="RHEA-COMP:20101"/>
        <dbReference type="ChEBI" id="CHEBI:15377"/>
        <dbReference type="ChEBI" id="CHEBI:43474"/>
        <dbReference type="ChEBI" id="CHEBI:46858"/>
        <dbReference type="ChEBI" id="CHEBI:61978"/>
        <dbReference type="EC" id="3.1.3.48"/>
    </reaction>
</comment>
<dbReference type="InterPro" id="IPR016195">
    <property type="entry name" value="Pol/histidinol_Pase-like"/>
</dbReference>
<protein>
    <recommendedName>
        <fullName evidence="5">Tyrosine-protein phosphatase</fullName>
        <ecNumber evidence="5">3.1.3.48</ecNumber>
    </recommendedName>
</protein>
<dbReference type="PANTHER" id="PTHR39181:SF1">
    <property type="entry name" value="TYROSINE-PROTEIN PHOSPHATASE YWQE"/>
    <property type="match status" value="1"/>
</dbReference>
<accession>A0ABW3ND01</accession>
<reference evidence="7" key="1">
    <citation type="journal article" date="2019" name="Int. J. Syst. Evol. Microbiol.">
        <title>The Global Catalogue of Microorganisms (GCM) 10K type strain sequencing project: providing services to taxonomists for standard genome sequencing and annotation.</title>
        <authorList>
            <consortium name="The Broad Institute Genomics Platform"/>
            <consortium name="The Broad Institute Genome Sequencing Center for Infectious Disease"/>
            <person name="Wu L."/>
            <person name="Ma J."/>
        </authorList>
    </citation>
    <scope>NUCLEOTIDE SEQUENCE [LARGE SCALE GENOMIC DNA]</scope>
    <source>
        <strain evidence="7">CCUG 56608</strain>
    </source>
</reference>
<dbReference type="Proteomes" id="UP001597041">
    <property type="component" value="Unassembled WGS sequence"/>
</dbReference>
<evidence type="ECO:0000256" key="1">
    <source>
        <dbReference type="ARBA" id="ARBA00005750"/>
    </source>
</evidence>
<proteinExistence type="inferred from homology"/>
<dbReference type="Pfam" id="PF19567">
    <property type="entry name" value="CpsB_CapC"/>
    <property type="match status" value="1"/>
</dbReference>